<organism evidence="1 2">
    <name type="scientific">Nocardioides endophyticus</name>
    <dbReference type="NCBI Taxonomy" id="1353775"/>
    <lineage>
        <taxon>Bacteria</taxon>
        <taxon>Bacillati</taxon>
        <taxon>Actinomycetota</taxon>
        <taxon>Actinomycetes</taxon>
        <taxon>Propionibacteriales</taxon>
        <taxon>Nocardioidaceae</taxon>
        <taxon>Nocardioides</taxon>
    </lineage>
</organism>
<evidence type="ECO:0000313" key="1">
    <source>
        <dbReference type="EMBL" id="GAA4727284.1"/>
    </source>
</evidence>
<reference evidence="2" key="1">
    <citation type="journal article" date="2019" name="Int. J. Syst. Evol. Microbiol.">
        <title>The Global Catalogue of Microorganisms (GCM) 10K type strain sequencing project: providing services to taxonomists for standard genome sequencing and annotation.</title>
        <authorList>
            <consortium name="The Broad Institute Genomics Platform"/>
            <consortium name="The Broad Institute Genome Sequencing Center for Infectious Disease"/>
            <person name="Wu L."/>
            <person name="Ma J."/>
        </authorList>
    </citation>
    <scope>NUCLEOTIDE SEQUENCE [LARGE SCALE GENOMIC DNA]</scope>
    <source>
        <strain evidence="2">JCM 18532</strain>
    </source>
</reference>
<dbReference type="InterPro" id="IPR009351">
    <property type="entry name" value="AlkZ-like"/>
</dbReference>
<dbReference type="PANTHER" id="PTHR38479">
    <property type="entry name" value="LMO0824 PROTEIN"/>
    <property type="match status" value="1"/>
</dbReference>
<sequence length="401" mass="43387">MRQVSDVERRYRLARRHALASGHRADGPESATRAMTVLHATEAPSVYLSLWARVEGLTIDDVDRALYEDRTLVKQLAMRRTLFVFPRDLLPAAWGSASARVAAAHRVRLAKDVELGGLATDGAAWVDAAEAATLAHLSGGAEFSAQQLREAVPELAGRIEMSPGKSYGGNIPIAPRVLTQLGVEAKIVRGRNGGHWRTARPQWTAMESWLCPDGGDLPEPAKEREGYAELVRRWLVTFGPGTEADIVWWLGSTKGAVRAALADVGAVEVGLEGGATGWLLADDSEDDTEEDNEVDTWAALLPVLDPTVMGWKERDFYLGAHGPMLFDTNGNVGTTAWWDGRIVGCWVQDPDGVVVLNLLEDVGADARSALEAEAARLTAWLAGHRVSTVYPSIAMKQALSP</sequence>
<comment type="caution">
    <text evidence="1">The sequence shown here is derived from an EMBL/GenBank/DDBJ whole genome shotgun (WGS) entry which is preliminary data.</text>
</comment>
<evidence type="ECO:0000313" key="2">
    <source>
        <dbReference type="Proteomes" id="UP001499882"/>
    </source>
</evidence>
<keyword evidence="1" id="KW-0238">DNA-binding</keyword>
<dbReference type="Proteomes" id="UP001499882">
    <property type="component" value="Unassembled WGS sequence"/>
</dbReference>
<accession>A0ABP8YDT5</accession>
<dbReference type="EMBL" id="BAABKN010000005">
    <property type="protein sequence ID" value="GAA4727284.1"/>
    <property type="molecule type" value="Genomic_DNA"/>
</dbReference>
<proteinExistence type="predicted"/>
<dbReference type="RefSeq" id="WP_345525268.1">
    <property type="nucleotide sequence ID" value="NZ_BAABKN010000005.1"/>
</dbReference>
<protein>
    <submittedName>
        <fullName evidence="1">Winged helix DNA-binding domain-containing protein</fullName>
    </submittedName>
</protein>
<keyword evidence="2" id="KW-1185">Reference proteome</keyword>
<name>A0ABP8YDT5_9ACTN</name>
<dbReference type="Pfam" id="PF06224">
    <property type="entry name" value="AlkZ-like"/>
    <property type="match status" value="1"/>
</dbReference>
<dbReference type="GO" id="GO:0003677">
    <property type="term" value="F:DNA binding"/>
    <property type="evidence" value="ECO:0007669"/>
    <property type="project" value="UniProtKB-KW"/>
</dbReference>
<dbReference type="PANTHER" id="PTHR38479:SF2">
    <property type="entry name" value="WINGED HELIX DNA-BINDING DOMAIN-CONTAINING PROTEIN"/>
    <property type="match status" value="1"/>
</dbReference>
<gene>
    <name evidence="1" type="ORF">GCM10023350_07690</name>
</gene>